<dbReference type="GO" id="GO:0030496">
    <property type="term" value="C:midbody"/>
    <property type="evidence" value="ECO:0007669"/>
    <property type="project" value="TreeGrafter"/>
</dbReference>
<accession>A0A6P3F8K3</accession>
<name>A0A6P3F8K3_OCTDE</name>
<dbReference type="GO" id="GO:0031122">
    <property type="term" value="P:cytoplasmic microtubule organization"/>
    <property type="evidence" value="ECO:0007669"/>
    <property type="project" value="TreeGrafter"/>
</dbReference>
<feature type="domain" description="Microtubule-associated protein 10 C-terminal" evidence="2">
    <location>
        <begin position="245"/>
        <end position="876"/>
    </location>
</feature>
<keyword evidence="3" id="KW-1185">Reference proteome</keyword>
<proteinExistence type="predicted"/>
<dbReference type="GO" id="GO:0097431">
    <property type="term" value="C:mitotic spindle pole"/>
    <property type="evidence" value="ECO:0007669"/>
    <property type="project" value="TreeGrafter"/>
</dbReference>
<dbReference type="AlphaFoldDB" id="A0A6P3F8K3"/>
<dbReference type="FunCoup" id="A0A6P3F8K3">
    <property type="interactions" value="42"/>
</dbReference>
<evidence type="ECO:0000313" key="4">
    <source>
        <dbReference type="RefSeq" id="XP_004640913.1"/>
    </source>
</evidence>
<gene>
    <name evidence="4" type="primary">Map10</name>
</gene>
<evidence type="ECO:0000256" key="1">
    <source>
        <dbReference type="SAM" id="MobiDB-lite"/>
    </source>
</evidence>
<feature type="compositionally biased region" description="Polar residues" evidence="1">
    <location>
        <begin position="751"/>
        <end position="773"/>
    </location>
</feature>
<feature type="region of interest" description="Disordered" evidence="1">
    <location>
        <begin position="326"/>
        <end position="349"/>
    </location>
</feature>
<dbReference type="OrthoDB" id="69809at2759"/>
<dbReference type="GO" id="GO:0005813">
    <property type="term" value="C:centrosome"/>
    <property type="evidence" value="ECO:0007669"/>
    <property type="project" value="TreeGrafter"/>
</dbReference>
<sequence>MAAVGTERLFSLELLVDWVRLEARPPSPGAPGPAVAFFLLDFPPLLVHPPATPVPPPERGALGFGRGKACLFRLRPVTPRSLQLRAALLQLPAGPAPAPLLLGACDVPLTVASAPVQGLGARGRRGTFALLGPTGERVGDVALFYRLTDLGGGHPGPTEPPAPLTPAPGVEGTAVCQEPRRAPHLVLKTRRPSSAPELCPRKGHRPAGAPEDLQDGGERVFQGEAVSDSTGFVKRLRTNSATAPSAGSSGRPVAPLKEEVAELDFETNTFCPPPLYYTHPAQTKKSPARIKIITEPQMNVPEELDDAFLKKSLVNSPVHLSPLKYANSTTEERPTVRVSPPHSQDIGATDQTTCPQIAQTTINTVRQLPLLNALLIELSLLYNQPVASPTQVHPHLAWLYSTQDKVPESYARSTESESKHQHSEGEHKSVSLQCKKKQVEKLKKDKYSEKSSDNSQTRVTRRRLFYGLTNTLRLRLKQTNPAMLVVQEKREHYRKMQAQMLGTKCKVIPSKVKLNFAEQSPRVQLPKNNYLDEDTFLVEDSNISKQISGAFDELSTTKKTKPKQGMEEKTVDCGQNRTTGGLLERILSPENSIISERFIHKNILGGKLEKKVKSPYVFPQDVADRTLDKEISGEQVKTTDRDVLAADVSENSPSRNSFYESISDLKYSEDFTSSCCSEDFHTTEDTSRNLISSQAHDSSSKAGNPKHGSYSSKSSEARLPVRKNSSEKSSVLSPPFSAGSPVLSQRRSRISKNQDTGLEEPSSISTGDLSSSHLPEEKENQMDQNSMHDSEVIKRGQDVTIKTRTDLKSLERSPSPQTSQLSSYFPSNLSELELKILDNSTSNHFGEDDDDIGSLSFSKQCKDICELVINKLPGYTV</sequence>
<dbReference type="GO" id="GO:0051256">
    <property type="term" value="P:mitotic spindle midzone assembly"/>
    <property type="evidence" value="ECO:0007669"/>
    <property type="project" value="TreeGrafter"/>
</dbReference>
<feature type="compositionally biased region" description="Basic and acidic residues" evidence="1">
    <location>
        <begin position="774"/>
        <end position="811"/>
    </location>
</feature>
<feature type="compositionally biased region" description="Basic and acidic residues" evidence="1">
    <location>
        <begin position="414"/>
        <end position="429"/>
    </location>
</feature>
<organism evidence="3 4">
    <name type="scientific">Octodon degus</name>
    <name type="common">Degu</name>
    <name type="synonym">Sciurus degus</name>
    <dbReference type="NCBI Taxonomy" id="10160"/>
    <lineage>
        <taxon>Eukaryota</taxon>
        <taxon>Metazoa</taxon>
        <taxon>Chordata</taxon>
        <taxon>Craniata</taxon>
        <taxon>Vertebrata</taxon>
        <taxon>Euteleostomi</taxon>
        <taxon>Mammalia</taxon>
        <taxon>Eutheria</taxon>
        <taxon>Euarchontoglires</taxon>
        <taxon>Glires</taxon>
        <taxon>Rodentia</taxon>
        <taxon>Hystricomorpha</taxon>
        <taxon>Octodontidae</taxon>
        <taxon>Octodon</taxon>
    </lineage>
</organism>
<evidence type="ECO:0000313" key="3">
    <source>
        <dbReference type="Proteomes" id="UP000515203"/>
    </source>
</evidence>
<dbReference type="GO" id="GO:0032467">
    <property type="term" value="P:positive regulation of cytokinesis"/>
    <property type="evidence" value="ECO:0007669"/>
    <property type="project" value="TreeGrafter"/>
</dbReference>
<feature type="region of interest" description="Disordered" evidence="1">
    <location>
        <begin position="152"/>
        <end position="215"/>
    </location>
</feature>
<dbReference type="InterPro" id="IPR026679">
    <property type="entry name" value="MAP10_C-term"/>
</dbReference>
<dbReference type="RefSeq" id="XP_004640913.1">
    <property type="nucleotide sequence ID" value="XM_004640856.2"/>
</dbReference>
<dbReference type="InterPro" id="IPR039302">
    <property type="entry name" value="MAP10"/>
</dbReference>
<dbReference type="InParanoid" id="A0A6P3F8K3"/>
<dbReference type="GeneID" id="101589460"/>
<dbReference type="GO" id="GO:0008017">
    <property type="term" value="F:microtubule binding"/>
    <property type="evidence" value="ECO:0007669"/>
    <property type="project" value="InterPro"/>
</dbReference>
<feature type="compositionally biased region" description="Polar residues" evidence="1">
    <location>
        <begin position="812"/>
        <end position="824"/>
    </location>
</feature>
<dbReference type="GO" id="GO:1990023">
    <property type="term" value="C:mitotic spindle midzone"/>
    <property type="evidence" value="ECO:0007669"/>
    <property type="project" value="TreeGrafter"/>
</dbReference>
<feature type="compositionally biased region" description="Polar residues" evidence="1">
    <location>
        <begin position="691"/>
        <end position="702"/>
    </location>
</feature>
<reference evidence="4" key="1">
    <citation type="submission" date="2025-08" db="UniProtKB">
        <authorList>
            <consortium name="RefSeq"/>
        </authorList>
    </citation>
    <scope>IDENTIFICATION</scope>
</reference>
<dbReference type="GO" id="GO:0005881">
    <property type="term" value="C:cytoplasmic microtubule"/>
    <property type="evidence" value="ECO:0007669"/>
    <property type="project" value="TreeGrafter"/>
</dbReference>
<dbReference type="Pfam" id="PF14925">
    <property type="entry name" value="HPHLAWLY"/>
    <property type="match status" value="1"/>
</dbReference>
<evidence type="ECO:0000259" key="2">
    <source>
        <dbReference type="Pfam" id="PF14925"/>
    </source>
</evidence>
<dbReference type="Proteomes" id="UP000515203">
    <property type="component" value="Unplaced"/>
</dbReference>
<feature type="region of interest" description="Disordered" evidence="1">
    <location>
        <begin position="691"/>
        <end position="824"/>
    </location>
</feature>
<dbReference type="PANTHER" id="PTHR21831:SF2">
    <property type="entry name" value="MICROTUBULE-ASSOCIATED PROTEIN 10"/>
    <property type="match status" value="1"/>
</dbReference>
<dbReference type="PANTHER" id="PTHR21831">
    <property type="entry name" value="MICROTUBULE-ASSOCIATED PROTEIN 10"/>
    <property type="match status" value="1"/>
</dbReference>
<feature type="region of interest" description="Disordered" evidence="1">
    <location>
        <begin position="409"/>
        <end position="434"/>
    </location>
</feature>
<protein>
    <submittedName>
        <fullName evidence="4">Microtubule-associated protein 10</fullName>
    </submittedName>
</protein>
<dbReference type="CTD" id="54627"/>
<feature type="compositionally biased region" description="Pro residues" evidence="1">
    <location>
        <begin position="157"/>
        <end position="166"/>
    </location>
</feature>